<dbReference type="InterPro" id="IPR005598">
    <property type="entry name" value="ATP_synth_I"/>
</dbReference>
<keyword evidence="4 6" id="KW-1133">Transmembrane helix</keyword>
<evidence type="ECO:0000256" key="2">
    <source>
        <dbReference type="ARBA" id="ARBA00022475"/>
    </source>
</evidence>
<protein>
    <submittedName>
        <fullName evidence="7">F0F1 ATP synthase subunit I</fullName>
    </submittedName>
</protein>
<dbReference type="Pfam" id="PF03899">
    <property type="entry name" value="ATP-synt_I"/>
    <property type="match status" value="1"/>
</dbReference>
<keyword evidence="2" id="KW-1003">Cell membrane</keyword>
<accession>A0A2A5CJ59</accession>
<comment type="caution">
    <text evidence="7">The sequence shown here is derived from an EMBL/GenBank/DDBJ whole genome shotgun (WGS) entry which is preliminary data.</text>
</comment>
<evidence type="ECO:0000256" key="4">
    <source>
        <dbReference type="ARBA" id="ARBA00022989"/>
    </source>
</evidence>
<feature type="transmembrane region" description="Helical" evidence="6">
    <location>
        <begin position="111"/>
        <end position="133"/>
    </location>
</feature>
<dbReference type="AlphaFoldDB" id="A0A2A5CJ59"/>
<evidence type="ECO:0000313" key="8">
    <source>
        <dbReference type="Proteomes" id="UP000228987"/>
    </source>
</evidence>
<keyword evidence="5 6" id="KW-0472">Membrane</keyword>
<feature type="transmembrane region" description="Helical" evidence="6">
    <location>
        <begin position="47"/>
        <end position="68"/>
    </location>
</feature>
<comment type="subcellular location">
    <subcellularLocation>
        <location evidence="1">Cell membrane</location>
        <topology evidence="1">Multi-pass membrane protein</topology>
    </subcellularLocation>
</comment>
<gene>
    <name evidence="7" type="ORF">COA71_01415</name>
</gene>
<feature type="transmembrane region" description="Helical" evidence="6">
    <location>
        <begin position="20"/>
        <end position="41"/>
    </location>
</feature>
<evidence type="ECO:0000256" key="1">
    <source>
        <dbReference type="ARBA" id="ARBA00004651"/>
    </source>
</evidence>
<sequence>MSKKEESTPVVVNLKAPPIYKAIVTQFVATVLAALSAFALMDGVTAYSIFLGGMVSTLPNAYFAFKAFRYSGARQMPLVIKSFYAGESGKMIITAVMFALVFAGVRPLNELAVIISFIFILIIGLIATATIGLKTPKSR</sequence>
<dbReference type="EMBL" id="NVWI01000001">
    <property type="protein sequence ID" value="PCJ43558.1"/>
    <property type="molecule type" value="Genomic_DNA"/>
</dbReference>
<evidence type="ECO:0000313" key="7">
    <source>
        <dbReference type="EMBL" id="PCJ43558.1"/>
    </source>
</evidence>
<evidence type="ECO:0000256" key="6">
    <source>
        <dbReference type="SAM" id="Phobius"/>
    </source>
</evidence>
<dbReference type="GO" id="GO:0005886">
    <property type="term" value="C:plasma membrane"/>
    <property type="evidence" value="ECO:0007669"/>
    <property type="project" value="UniProtKB-SubCell"/>
</dbReference>
<organism evidence="7 8">
    <name type="scientific">SAR86 cluster bacterium</name>
    <dbReference type="NCBI Taxonomy" id="2030880"/>
    <lineage>
        <taxon>Bacteria</taxon>
        <taxon>Pseudomonadati</taxon>
        <taxon>Pseudomonadota</taxon>
        <taxon>Gammaproteobacteria</taxon>
        <taxon>SAR86 cluster</taxon>
    </lineage>
</organism>
<name>A0A2A5CJ59_9GAMM</name>
<evidence type="ECO:0000256" key="5">
    <source>
        <dbReference type="ARBA" id="ARBA00023136"/>
    </source>
</evidence>
<proteinExistence type="predicted"/>
<evidence type="ECO:0000256" key="3">
    <source>
        <dbReference type="ARBA" id="ARBA00022692"/>
    </source>
</evidence>
<keyword evidence="3 6" id="KW-0812">Transmembrane</keyword>
<dbReference type="Proteomes" id="UP000228987">
    <property type="component" value="Unassembled WGS sequence"/>
</dbReference>
<reference evidence="8" key="1">
    <citation type="submission" date="2017-08" db="EMBL/GenBank/DDBJ databases">
        <title>A dynamic microbial community with high functional redundancy inhabits the cold, oxic subseafloor aquifer.</title>
        <authorList>
            <person name="Tully B.J."/>
            <person name="Wheat C.G."/>
            <person name="Glazer B.T."/>
            <person name="Huber J.A."/>
        </authorList>
    </citation>
    <scope>NUCLEOTIDE SEQUENCE [LARGE SCALE GENOMIC DNA]</scope>
</reference>
<feature type="transmembrane region" description="Helical" evidence="6">
    <location>
        <begin position="89"/>
        <end position="105"/>
    </location>
</feature>